<dbReference type="PATRIC" id="fig|864069.3.peg.2792"/>
<evidence type="ECO:0000313" key="1">
    <source>
        <dbReference type="EMBL" id="EIM28936.1"/>
    </source>
</evidence>
<evidence type="ECO:0000313" key="2">
    <source>
        <dbReference type="Proteomes" id="UP000003947"/>
    </source>
</evidence>
<name>I4YY94_9HYPH</name>
<dbReference type="Proteomes" id="UP000003947">
    <property type="component" value="Unassembled WGS sequence"/>
</dbReference>
<proteinExistence type="predicted"/>
<sequence precursor="true">MNSSTSNSRSEWKVIASVLAVLLLGEAGLYFTEDWLSHDMQHLREIPAILSFVKQGNAPRILFLGNSLTHRGVFPDVVQGAWANTNRSDARIGLVYPDDTILTDWHYVYRRFVQPSRAQPQLLVICFADKHLEDGPVHSIERLGGEFAGLAFASEALSHDVLSLSDRARYMLGATSRLWANRERIQKRILTMIPGYQELAPVINNYFRSSKQGEARAKPPTYNKLARFLDIVASDGIKVVFVATPLPERYPLPEDLHNTISRGGAELVDLQGIERTGPDDFLDGYHLAPAAAERFSKALGMTLVNNDYAHNALWGARIQDAERDSVSHLQSDPASWHDDLRLVK</sequence>
<accession>I4YY94</accession>
<dbReference type="STRING" id="864069.MicloDRAFT_00025840"/>
<keyword evidence="2" id="KW-1185">Reference proteome</keyword>
<dbReference type="AlphaFoldDB" id="I4YY94"/>
<dbReference type="eggNOG" id="COG2755">
    <property type="taxonomic scope" value="Bacteria"/>
</dbReference>
<protein>
    <submittedName>
        <fullName evidence="1">Uncharacterized protein</fullName>
    </submittedName>
</protein>
<organism evidence="1 2">
    <name type="scientific">Microvirga lotononidis</name>
    <dbReference type="NCBI Taxonomy" id="864069"/>
    <lineage>
        <taxon>Bacteria</taxon>
        <taxon>Pseudomonadati</taxon>
        <taxon>Pseudomonadota</taxon>
        <taxon>Alphaproteobacteria</taxon>
        <taxon>Hyphomicrobiales</taxon>
        <taxon>Methylobacteriaceae</taxon>
        <taxon>Microvirga</taxon>
    </lineage>
</organism>
<dbReference type="EMBL" id="JH660642">
    <property type="protein sequence ID" value="EIM28936.1"/>
    <property type="molecule type" value="Genomic_DNA"/>
</dbReference>
<reference evidence="1 2" key="1">
    <citation type="submission" date="2012-02" db="EMBL/GenBank/DDBJ databases">
        <title>Improved High-Quality Draft sequence of Microvirga sp. WSM3557.</title>
        <authorList>
            <consortium name="US DOE Joint Genome Institute"/>
            <person name="Lucas S."/>
            <person name="Han J."/>
            <person name="Lapidus A."/>
            <person name="Cheng J.-F."/>
            <person name="Goodwin L."/>
            <person name="Pitluck S."/>
            <person name="Peters L."/>
            <person name="Zhang X."/>
            <person name="Detter J.C."/>
            <person name="Han C."/>
            <person name="Tapia R."/>
            <person name="Land M."/>
            <person name="Hauser L."/>
            <person name="Kyrpides N."/>
            <person name="Ivanova N."/>
            <person name="Pagani I."/>
            <person name="Brau L."/>
            <person name="Yates R."/>
            <person name="O'Hara G."/>
            <person name="Rui T."/>
            <person name="Howieson J."/>
            <person name="Reeve W."/>
            <person name="Woyke T."/>
        </authorList>
    </citation>
    <scope>NUCLEOTIDE SEQUENCE [LARGE SCALE GENOMIC DNA]</scope>
    <source>
        <strain evidence="1 2">WSM3557</strain>
    </source>
</reference>
<gene>
    <name evidence="1" type="ORF">MicloDRAFT_00025840</name>
</gene>
<dbReference type="HOGENOM" id="CLU_806117_0_0_5"/>
<dbReference type="SUPFAM" id="SSF52266">
    <property type="entry name" value="SGNH hydrolase"/>
    <property type="match status" value="1"/>
</dbReference>